<keyword evidence="2" id="KW-1185">Reference proteome</keyword>
<name>A0ACB1B1Y6_MELEN</name>
<evidence type="ECO:0000313" key="1">
    <source>
        <dbReference type="EMBL" id="CAK5118745.1"/>
    </source>
</evidence>
<evidence type="ECO:0000313" key="2">
    <source>
        <dbReference type="Proteomes" id="UP001497535"/>
    </source>
</evidence>
<reference evidence="1" key="1">
    <citation type="submission" date="2023-11" db="EMBL/GenBank/DDBJ databases">
        <authorList>
            <person name="Poullet M."/>
        </authorList>
    </citation>
    <scope>NUCLEOTIDE SEQUENCE</scope>
    <source>
        <strain evidence="1">E1834</strain>
    </source>
</reference>
<protein>
    <submittedName>
        <fullName evidence="1">Uncharacterized protein</fullName>
    </submittedName>
</protein>
<comment type="caution">
    <text evidence="1">The sequence shown here is derived from an EMBL/GenBank/DDBJ whole genome shotgun (WGS) entry which is preliminary data.</text>
</comment>
<gene>
    <name evidence="1" type="ORF">MENTE1834_LOCUS46343</name>
</gene>
<proteinExistence type="predicted"/>
<sequence>MPQKDENLSQNEDLTAEHLKNSGNELFSLDKFSESVDSYSQALALKPDNKLRLTLLKNRAMARLKLEDFEGAESDCDEALKLSPNDAKALYRRALAREKLDKIGSAFTDAKEALRLLPNDRSLTELCARLVKSNSERLKQTESTESKTKEMMKLAFENGGKEGEMQIKALNNLLVLCRDSADGANKVWNNGEIVTQLLSIIINVEKNSDNEALAAVRVLSELTGKSRERAIQTMELFGGAQILTRLIAARKPLVFVEAASTVIQHVFNGLAAMDRSKEIKPCAETVEKNKLPILRIILELEEMLTDPKFDVFVRECVIDLLMKNLMHMDGGLPRGWSWRFIEGRGLYRMLHLATQVPELCDYPVSAETRQHVAIFLTRLYDDMVFDQRRALYSEVVKNVFDGLLIDIDQRISKIKLVALLITLMQGPVDVGFNLLTNDAITGIMLSMADVGNGDNLQQSLAVELIVLSVSKYERATALIKQGLPVLKKLYRSEDQNVRVRALVGLCKCASSAGDDCSRQPMDDQSRTKLAMACRKYLVVENANKYSVDVRRFACEGLSYLSLDAEIKEQIVCDTELLKSLVELAKNAGALCVYTMAAIFMNCANAYEKPKIDEEMIKLAQFSKHHVPETHPKDADSFVEKRIRQMVKAGAVTACVLVSKTESKSALDNLARCICAFSAFEDLSGQIISEGGAKLLLQLYKECTADGKIKAAHAIARLGAHNDPNIVFVGQRMYEVVKPLVDLLHPDVEGRANYDSLLTLTNLASISDSVRKRILHERALPKIEEYWFDPTHEELRAAAAELLLNLLFCEDYYKEVIKPGTDRAKVWALYCDEGDTETDRLRLASTAGFAILTEDKEYCSRIIKEISSKSWVELFKEMAMAERPELQRRGLIGLANMVEYGGEMVASEIMGSEIFRVLVAITKLEGDAATGREEARKEAQRALNAAQKLGLIAPTDRQLYERMEKIKFENKNETTALASVLEEEKVEEAENKGEEGDKENGK</sequence>
<organism evidence="1 2">
    <name type="scientific">Meloidogyne enterolobii</name>
    <name type="common">Root-knot nematode worm</name>
    <name type="synonym">Meloidogyne mayaguensis</name>
    <dbReference type="NCBI Taxonomy" id="390850"/>
    <lineage>
        <taxon>Eukaryota</taxon>
        <taxon>Metazoa</taxon>
        <taxon>Ecdysozoa</taxon>
        <taxon>Nematoda</taxon>
        <taxon>Chromadorea</taxon>
        <taxon>Rhabditida</taxon>
        <taxon>Tylenchina</taxon>
        <taxon>Tylenchomorpha</taxon>
        <taxon>Tylenchoidea</taxon>
        <taxon>Meloidogynidae</taxon>
        <taxon>Meloidogyninae</taxon>
        <taxon>Meloidogyne</taxon>
    </lineage>
</organism>
<accession>A0ACB1B1Y6</accession>
<dbReference type="Proteomes" id="UP001497535">
    <property type="component" value="Unassembled WGS sequence"/>
</dbReference>
<dbReference type="EMBL" id="CAVMJV010000167">
    <property type="protein sequence ID" value="CAK5118745.1"/>
    <property type="molecule type" value="Genomic_DNA"/>
</dbReference>